<dbReference type="Pfam" id="PF00892">
    <property type="entry name" value="EamA"/>
    <property type="match status" value="2"/>
</dbReference>
<keyword evidence="1" id="KW-0472">Membrane</keyword>
<feature type="domain" description="EamA" evidence="2">
    <location>
        <begin position="14"/>
        <end position="144"/>
    </location>
</feature>
<gene>
    <name evidence="3" type="ORF">EV148_103255</name>
</gene>
<feature type="transmembrane region" description="Helical" evidence="1">
    <location>
        <begin position="45"/>
        <end position="66"/>
    </location>
</feature>
<evidence type="ECO:0000313" key="4">
    <source>
        <dbReference type="Proteomes" id="UP000294862"/>
    </source>
</evidence>
<proteinExistence type="predicted"/>
<feature type="transmembrane region" description="Helical" evidence="1">
    <location>
        <begin position="156"/>
        <end position="173"/>
    </location>
</feature>
<feature type="transmembrane region" description="Helical" evidence="1">
    <location>
        <begin position="73"/>
        <end position="94"/>
    </location>
</feature>
<dbReference type="OrthoDB" id="9809509at2"/>
<feature type="domain" description="EamA" evidence="2">
    <location>
        <begin position="157"/>
        <end position="289"/>
    </location>
</feature>
<name>A0A4R2IF82_9GAMM</name>
<feature type="transmembrane region" description="Helical" evidence="1">
    <location>
        <begin position="209"/>
        <end position="234"/>
    </location>
</feature>
<dbReference type="SUPFAM" id="SSF103481">
    <property type="entry name" value="Multidrug resistance efflux transporter EmrE"/>
    <property type="match status" value="2"/>
</dbReference>
<keyword evidence="1" id="KW-1133">Transmembrane helix</keyword>
<dbReference type="PANTHER" id="PTHR12715:SF4">
    <property type="entry name" value="EAMA DOMAIN-CONTAINING PROTEIN"/>
    <property type="match status" value="1"/>
</dbReference>
<dbReference type="InterPro" id="IPR000620">
    <property type="entry name" value="EamA_dom"/>
</dbReference>
<evidence type="ECO:0000256" key="1">
    <source>
        <dbReference type="SAM" id="Phobius"/>
    </source>
</evidence>
<dbReference type="InterPro" id="IPR052756">
    <property type="entry name" value="Alkyne_AA_exporter"/>
</dbReference>
<sequence>MDIRNRPFLAALPLLAAAATIFVWSSAFPAISYGLQAFAPAELALLRFLVASAIFAVPVASGWIALPPRRDWVAVVVLALLGMTLYQLALGYAMTRVPAGSAAVIMSIAPGVVAALAALRLGESLGRRVLVGLAIAFVGALFVTFGSGHAIRFEPMALLVLVAVFATSIYFVFQKPLLQRTTPLGFTAASIFVGTLGLLPFGLHLPEKLAAASAAQVASAIWLGVGPTVLGYIAWSFALSRAPVSIVSSFLYAQPLIAGVLAWLWLGQTMGVLAIAGGAVTLAGVLLTVRGAPKAAPAPKASQAPRPASPDLTCAIAPHGPAIQLR</sequence>
<dbReference type="RefSeq" id="WP_158287386.1">
    <property type="nucleotide sequence ID" value="NZ_SLWQ01000003.1"/>
</dbReference>
<keyword evidence="4" id="KW-1185">Reference proteome</keyword>
<dbReference type="GO" id="GO:0016020">
    <property type="term" value="C:membrane"/>
    <property type="evidence" value="ECO:0007669"/>
    <property type="project" value="InterPro"/>
</dbReference>
<feature type="transmembrane region" description="Helical" evidence="1">
    <location>
        <begin position="272"/>
        <end position="292"/>
    </location>
</feature>
<dbReference type="PANTHER" id="PTHR12715">
    <property type="entry name" value="TRANSPORTER, DRUG/METABOLITE EXPORTER FAMILY"/>
    <property type="match status" value="1"/>
</dbReference>
<dbReference type="Proteomes" id="UP000294862">
    <property type="component" value="Unassembled WGS sequence"/>
</dbReference>
<dbReference type="AlphaFoldDB" id="A0A4R2IF82"/>
<reference evidence="3 4" key="1">
    <citation type="journal article" date="2015" name="Stand. Genomic Sci.">
        <title>Genomic Encyclopedia of Bacterial and Archaeal Type Strains, Phase III: the genomes of soil and plant-associated and newly described type strains.</title>
        <authorList>
            <person name="Whitman W.B."/>
            <person name="Woyke T."/>
            <person name="Klenk H.P."/>
            <person name="Zhou Y."/>
            <person name="Lilburn T.G."/>
            <person name="Beck B.J."/>
            <person name="De Vos P."/>
            <person name="Vandamme P."/>
            <person name="Eisen J.A."/>
            <person name="Garrity G."/>
            <person name="Hugenholtz P."/>
            <person name="Kyrpides N.C."/>
        </authorList>
    </citation>
    <scope>NUCLEOTIDE SEQUENCE [LARGE SCALE GENOMIC DNA]</scope>
    <source>
        <strain evidence="3 4">A3</strain>
    </source>
</reference>
<feature type="transmembrane region" description="Helical" evidence="1">
    <location>
        <begin position="100"/>
        <end position="122"/>
    </location>
</feature>
<dbReference type="InterPro" id="IPR037185">
    <property type="entry name" value="EmrE-like"/>
</dbReference>
<evidence type="ECO:0000313" key="3">
    <source>
        <dbReference type="EMBL" id="TCO41335.1"/>
    </source>
</evidence>
<feature type="transmembrane region" description="Helical" evidence="1">
    <location>
        <begin position="129"/>
        <end position="150"/>
    </location>
</feature>
<feature type="transmembrane region" description="Helical" evidence="1">
    <location>
        <begin position="246"/>
        <end position="266"/>
    </location>
</feature>
<evidence type="ECO:0000259" key="2">
    <source>
        <dbReference type="Pfam" id="PF00892"/>
    </source>
</evidence>
<keyword evidence="1" id="KW-0812">Transmembrane</keyword>
<feature type="transmembrane region" description="Helical" evidence="1">
    <location>
        <begin position="185"/>
        <end position="203"/>
    </location>
</feature>
<organism evidence="3 4">
    <name type="scientific">Dokdonella fugitiva</name>
    <dbReference type="NCBI Taxonomy" id="328517"/>
    <lineage>
        <taxon>Bacteria</taxon>
        <taxon>Pseudomonadati</taxon>
        <taxon>Pseudomonadota</taxon>
        <taxon>Gammaproteobacteria</taxon>
        <taxon>Lysobacterales</taxon>
        <taxon>Rhodanobacteraceae</taxon>
        <taxon>Dokdonella</taxon>
    </lineage>
</organism>
<dbReference type="EMBL" id="SLWQ01000003">
    <property type="protein sequence ID" value="TCO41335.1"/>
    <property type="molecule type" value="Genomic_DNA"/>
</dbReference>
<protein>
    <submittedName>
        <fullName evidence="3">Threonine/homoserine efflux transporter RhtA</fullName>
    </submittedName>
</protein>
<comment type="caution">
    <text evidence="3">The sequence shown here is derived from an EMBL/GenBank/DDBJ whole genome shotgun (WGS) entry which is preliminary data.</text>
</comment>
<accession>A0A4R2IF82</accession>